<dbReference type="RefSeq" id="WP_188427945.1">
    <property type="nucleotide sequence ID" value="NZ_BAABKH010000010.1"/>
</dbReference>
<reference evidence="3" key="2">
    <citation type="submission" date="2020-09" db="EMBL/GenBank/DDBJ databases">
        <authorList>
            <person name="Sun Q."/>
            <person name="Zhou Y."/>
        </authorList>
    </citation>
    <scope>NUCLEOTIDE SEQUENCE</scope>
    <source>
        <strain evidence="3">CGMCC 1.12160</strain>
    </source>
</reference>
<protein>
    <recommendedName>
        <fullName evidence="2">DUF2272 domain-containing protein</fullName>
    </recommendedName>
</protein>
<accession>A0A917BHR2</accession>
<evidence type="ECO:0000259" key="2">
    <source>
        <dbReference type="Pfam" id="PF10030"/>
    </source>
</evidence>
<feature type="domain" description="DUF2272" evidence="2">
    <location>
        <begin position="1285"/>
        <end position="1401"/>
    </location>
</feature>
<evidence type="ECO:0000313" key="4">
    <source>
        <dbReference type="Proteomes" id="UP000605670"/>
    </source>
</evidence>
<comment type="caution">
    <text evidence="3">The sequence shown here is derived from an EMBL/GenBank/DDBJ whole genome shotgun (WGS) entry which is preliminary data.</text>
</comment>
<dbReference type="Pfam" id="PF10030">
    <property type="entry name" value="DUF2272"/>
    <property type="match status" value="1"/>
</dbReference>
<feature type="compositionally biased region" description="Low complexity" evidence="1">
    <location>
        <begin position="517"/>
        <end position="528"/>
    </location>
</feature>
<dbReference type="EMBL" id="BMEM01000001">
    <property type="protein sequence ID" value="GGF39696.1"/>
    <property type="molecule type" value="Genomic_DNA"/>
</dbReference>
<evidence type="ECO:0000313" key="3">
    <source>
        <dbReference type="EMBL" id="GGF39696.1"/>
    </source>
</evidence>
<evidence type="ECO:0000256" key="1">
    <source>
        <dbReference type="SAM" id="MobiDB-lite"/>
    </source>
</evidence>
<feature type="region of interest" description="Disordered" evidence="1">
    <location>
        <begin position="514"/>
        <end position="536"/>
    </location>
</feature>
<reference evidence="3" key="1">
    <citation type="journal article" date="2014" name="Int. J. Syst. Evol. Microbiol.">
        <title>Complete genome sequence of Corynebacterium casei LMG S-19264T (=DSM 44701T), isolated from a smear-ripened cheese.</title>
        <authorList>
            <consortium name="US DOE Joint Genome Institute (JGI-PGF)"/>
            <person name="Walter F."/>
            <person name="Albersmeier A."/>
            <person name="Kalinowski J."/>
            <person name="Ruckert C."/>
        </authorList>
    </citation>
    <scope>NUCLEOTIDE SEQUENCE</scope>
    <source>
        <strain evidence="3">CGMCC 1.12160</strain>
    </source>
</reference>
<keyword evidence="4" id="KW-1185">Reference proteome</keyword>
<proteinExistence type="predicted"/>
<dbReference type="InterPro" id="IPR019262">
    <property type="entry name" value="DUF2272"/>
</dbReference>
<feature type="region of interest" description="Disordered" evidence="1">
    <location>
        <begin position="244"/>
        <end position="273"/>
    </location>
</feature>
<name>A0A917BHR2_9MICO</name>
<dbReference type="Proteomes" id="UP000605670">
    <property type="component" value="Unassembled WGS sequence"/>
</dbReference>
<organism evidence="3 4">
    <name type="scientific">Ornithinimicrobium tianjinense</name>
    <dbReference type="NCBI Taxonomy" id="1195761"/>
    <lineage>
        <taxon>Bacteria</taxon>
        <taxon>Bacillati</taxon>
        <taxon>Actinomycetota</taxon>
        <taxon>Actinomycetes</taxon>
        <taxon>Micrococcales</taxon>
        <taxon>Ornithinimicrobiaceae</taxon>
        <taxon>Ornithinimicrobium</taxon>
    </lineage>
</organism>
<gene>
    <name evidence="3" type="ORF">GCM10011366_04150</name>
</gene>
<sequence length="1448" mass="154201">MPDVTLLVTAPTGAPGAMPRRTVQAAYTRQVPPAEGEEGGPTRVVDVVTAELSPALEASLPLPDADPEAPAVLQVLTGTGSVRLQRVVEPPLKGTVKVELTEEETKEIAQPELTVETQEPPVLRRARLVQVGTVPVRFATAELRVAPFASADWSTLGLEPVFQAPQPLTTSVEAQPAALPAVAALPWAPVPLGVDGGFVVGMPHSPGSSWLWWLSDGSNVALGAVKDDLSTVFPDVLALPLPPFAQAPEGGDPSPRTPFATSDSELADNPEVYGEDPGAFCHPFSSPERILGERAFHVILRAEQPAVSSEPTRRFPSFPILDYDPVVATRDDGDETPRTRRGVRDLDLLTPLGQVVGREAAVVRPSLPVDYLEGLRRTDGGRHVVDAAHPLDWEGDASRYQAATVARGHILEYRMRWRSNGYSLGTVARSLTLAPRQVKRIQKIEFERLERTRREESTQLVDQVVDEVARDRTYQDSVEASLSEWARGESSSRTSAGAGGFGFAIGSFVAGGGGGHARSSSTSSQSGGRDTRAAEEQRLRDTIRRFADARRKLDSVVVTEVSQEETVTGTVEVVRNANYAHSLTVIYYQILRHLKLETDFAGVRECLFVPFAIKPFTLARAYRWRESIRKNLRDRRYSTALTYLRDVSTGFAGSPIPPGARADQPIRQLRGSMTIRLGVERPAVALDVFDDLPWAPLRPFLGSPALSIFGRLRELAESARDAWFQAEQAPRIAAGWVDTLLLTAGGVEIDADFTLASRYQFNGSVRVDFTARPRSGQTLTRRTLSDLKLRASRPLTPGSVANLTSLGYTYDTDHFRRTVRAQSGSDDLISAETGAVESIGASAAQPPDEWELKDERLEMVKAVQDLLGHLNEHVEFYDSAVVWEMDRNRVFMLVDGAVIPGTNGVSVASVVERDPIAIIGNSLVFRVSAGAFLGLDGLDSPAKLYSWYADKDARSEPMHVALPTDGLYAQSIMDPCVALEEHRGDLDWVLDDTEPELGSLDPSLLMSRRAEPVATAPTPFPQTIISLQNAPDAPAPSGLAGALGAVQNAGAFRDMAGLAGTQANAAAGLQTAAGLATTFGQQAAALKLAEMAASAQKTKEANQKLATVKKAADSNAVPPEKAQEAASKILDELTAPSAMPVFGQDGAGLSGLGDLLKTAATIPGSDVTATPDGLKVALGGGGGLGAAAGALQLASFGSLPAGVTSLLPGPLSGVLGAIPGVGGVVDLVRDWVTKAETFKREVAAVARQELAAWNGRPESDPAVLPFLEAYGRAGGTDDPAGWAALAAEDKMAWSGGFISFCVQEAARAAGIPGDPFGRHTLHARYLVAARKNREDKNLANPFWLYRLDEVRPEVGDLLCKNRVGTDDVTYEGLTRGDLSHVDVVTEVTSRASLTACGGNRTGAGLTVAESAVSLVDGFVTAASANLAAGPYFAVLRVRTSPLEGISLP</sequence>